<dbReference type="AlphaFoldDB" id="A0A517P9S4"/>
<dbReference type="PROSITE" id="PS51318">
    <property type="entry name" value="TAT"/>
    <property type="match status" value="1"/>
</dbReference>
<dbReference type="InterPro" id="IPR038637">
    <property type="entry name" value="NPCBM_sf"/>
</dbReference>
<organism evidence="2 3">
    <name type="scientific">Alienimonas californiensis</name>
    <dbReference type="NCBI Taxonomy" id="2527989"/>
    <lineage>
        <taxon>Bacteria</taxon>
        <taxon>Pseudomonadati</taxon>
        <taxon>Planctomycetota</taxon>
        <taxon>Planctomycetia</taxon>
        <taxon>Planctomycetales</taxon>
        <taxon>Planctomycetaceae</taxon>
        <taxon>Alienimonas</taxon>
    </lineage>
</organism>
<accession>A0A517P9S4</accession>
<dbReference type="InterPro" id="IPR006311">
    <property type="entry name" value="TAT_signal"/>
</dbReference>
<protein>
    <recommendedName>
        <fullName evidence="1">Glycosyl hydrolase family 98 putative carbohydrate-binding module domain-containing protein</fullName>
    </recommendedName>
</protein>
<dbReference type="InterPro" id="IPR008979">
    <property type="entry name" value="Galactose-bd-like_sf"/>
</dbReference>
<evidence type="ECO:0000313" key="3">
    <source>
        <dbReference type="Proteomes" id="UP000318741"/>
    </source>
</evidence>
<dbReference type="Pfam" id="PF08305">
    <property type="entry name" value="NPCBM"/>
    <property type="match status" value="1"/>
</dbReference>
<reference evidence="2 3" key="1">
    <citation type="submission" date="2019-02" db="EMBL/GenBank/DDBJ databases">
        <title>Deep-cultivation of Planctomycetes and their phenomic and genomic characterization uncovers novel biology.</title>
        <authorList>
            <person name="Wiegand S."/>
            <person name="Jogler M."/>
            <person name="Boedeker C."/>
            <person name="Pinto D."/>
            <person name="Vollmers J."/>
            <person name="Rivas-Marin E."/>
            <person name="Kohn T."/>
            <person name="Peeters S.H."/>
            <person name="Heuer A."/>
            <person name="Rast P."/>
            <person name="Oberbeckmann S."/>
            <person name="Bunk B."/>
            <person name="Jeske O."/>
            <person name="Meyerdierks A."/>
            <person name="Storesund J.E."/>
            <person name="Kallscheuer N."/>
            <person name="Luecker S."/>
            <person name="Lage O.M."/>
            <person name="Pohl T."/>
            <person name="Merkel B.J."/>
            <person name="Hornburger P."/>
            <person name="Mueller R.-W."/>
            <person name="Bruemmer F."/>
            <person name="Labrenz M."/>
            <person name="Spormann A.M."/>
            <person name="Op den Camp H."/>
            <person name="Overmann J."/>
            <person name="Amann R."/>
            <person name="Jetten M.S.M."/>
            <person name="Mascher T."/>
            <person name="Medema M.H."/>
            <person name="Devos D.P."/>
            <person name="Kaster A.-K."/>
            <person name="Ovreas L."/>
            <person name="Rohde M."/>
            <person name="Galperin M.Y."/>
            <person name="Jogler C."/>
        </authorList>
    </citation>
    <scope>NUCLEOTIDE SEQUENCE [LARGE SCALE GENOMIC DNA]</scope>
    <source>
        <strain evidence="2 3">CA12</strain>
    </source>
</reference>
<dbReference type="EMBL" id="CP036265">
    <property type="protein sequence ID" value="QDT16119.1"/>
    <property type="molecule type" value="Genomic_DNA"/>
</dbReference>
<evidence type="ECO:0000259" key="1">
    <source>
        <dbReference type="Pfam" id="PF08305"/>
    </source>
</evidence>
<evidence type="ECO:0000313" key="2">
    <source>
        <dbReference type="EMBL" id="QDT16119.1"/>
    </source>
</evidence>
<keyword evidence="3" id="KW-1185">Reference proteome</keyword>
<gene>
    <name evidence="2" type="ORF">CA12_22170</name>
</gene>
<dbReference type="Gene3D" id="2.60.120.1060">
    <property type="entry name" value="NPCBM/NEW2 domain"/>
    <property type="match status" value="1"/>
</dbReference>
<dbReference type="KEGG" id="acaf:CA12_22170"/>
<feature type="domain" description="Glycosyl hydrolase family 98 putative carbohydrate-binding module" evidence="1">
    <location>
        <begin position="282"/>
        <end position="401"/>
    </location>
</feature>
<proteinExistence type="predicted"/>
<name>A0A517P9S4_9PLAN</name>
<dbReference type="RefSeq" id="WP_145358991.1">
    <property type="nucleotide sequence ID" value="NZ_CP036265.1"/>
</dbReference>
<dbReference type="Proteomes" id="UP000318741">
    <property type="component" value="Chromosome"/>
</dbReference>
<sequence>MTPPPLPRRTFLSAAATACGFAGTMAVGATFYDPVTIRLANGAQAAGSRLRVEGATLRLDDRSWPWGEVLDATVAGPVAADLEPDGERGWVELTGGDRLFGTATAFDGDAIGLERPDGTALSLPADRVRGVRFPGGGFETGALTKPHRLTLLRDRGADDLALLRAGGRTGGELLGFDTATVRLRTAAGELTLPRAELAGLSLSPDLQTPPKTPDSFLTLLLADGSHLTAAALTLDETGGTAVTPAGIEVPIAADAVRRISVVSPRVREAGEPAATFAPGPAGSPPPVRDRTVTGRRAVAADRPRPRGWGVWSGTTLTFPVPPDAAAFDVGFALTAAAGELAECDVQIAVDGTTRQERSGLRTGKLVPLRIDVTNAERVALTIAPGALGGVQDEAFWIAPRFVIQSDEP</sequence>
<dbReference type="InterPro" id="IPR013222">
    <property type="entry name" value="Glyco_hyd_98_carb-bd"/>
</dbReference>
<dbReference type="SUPFAM" id="SSF49785">
    <property type="entry name" value="Galactose-binding domain-like"/>
    <property type="match status" value="1"/>
</dbReference>